<dbReference type="STRING" id="1195236.CTER_0848"/>
<dbReference type="PROSITE" id="PS00211">
    <property type="entry name" value="ABC_TRANSPORTER_1"/>
    <property type="match status" value="1"/>
</dbReference>
<feature type="domain" description="ABC transporter" evidence="4">
    <location>
        <begin position="2"/>
        <end position="247"/>
    </location>
</feature>
<dbReference type="GO" id="GO:0055085">
    <property type="term" value="P:transmembrane transport"/>
    <property type="evidence" value="ECO:0007669"/>
    <property type="project" value="UniProtKB-ARBA"/>
</dbReference>
<dbReference type="eggNOG" id="COG4608">
    <property type="taxonomic scope" value="Bacteria"/>
</dbReference>
<reference evidence="5 6" key="1">
    <citation type="journal article" date="2013" name="Genome Announc.">
        <title>Draft Genome Sequence of the Cellulolytic, Mesophilic, Anaerobic Bacterium Clostridium termitidis Strain CT1112 (DSM 5398).</title>
        <authorList>
            <person name="Lal S."/>
            <person name="Ramachandran U."/>
            <person name="Zhang X."/>
            <person name="Munir R."/>
            <person name="Sparling R."/>
            <person name="Levin D.B."/>
        </authorList>
    </citation>
    <scope>NUCLEOTIDE SEQUENCE [LARGE SCALE GENOMIC DNA]</scope>
    <source>
        <strain evidence="5 6">CT1112</strain>
    </source>
</reference>
<keyword evidence="3" id="KW-0067">ATP-binding</keyword>
<evidence type="ECO:0000256" key="2">
    <source>
        <dbReference type="ARBA" id="ARBA00022741"/>
    </source>
</evidence>
<dbReference type="EMBL" id="AORV01000021">
    <property type="protein sequence ID" value="EMS73173.1"/>
    <property type="molecule type" value="Genomic_DNA"/>
</dbReference>
<accession>S0FX66</accession>
<protein>
    <submittedName>
        <fullName evidence="5">ABC transporter</fullName>
    </submittedName>
</protein>
<evidence type="ECO:0000313" key="6">
    <source>
        <dbReference type="Proteomes" id="UP000014155"/>
    </source>
</evidence>
<organism evidence="5 6">
    <name type="scientific">Ruminiclostridium cellobioparum subsp. termitidis CT1112</name>
    <dbReference type="NCBI Taxonomy" id="1195236"/>
    <lineage>
        <taxon>Bacteria</taxon>
        <taxon>Bacillati</taxon>
        <taxon>Bacillota</taxon>
        <taxon>Clostridia</taxon>
        <taxon>Eubacteriales</taxon>
        <taxon>Oscillospiraceae</taxon>
        <taxon>Ruminiclostridium</taxon>
    </lineage>
</organism>
<dbReference type="PANTHER" id="PTHR43776">
    <property type="entry name" value="TRANSPORT ATP-BINDING PROTEIN"/>
    <property type="match status" value="1"/>
</dbReference>
<dbReference type="Gene3D" id="3.40.50.300">
    <property type="entry name" value="P-loop containing nucleotide triphosphate hydrolases"/>
    <property type="match status" value="1"/>
</dbReference>
<name>S0FX66_RUMCE</name>
<evidence type="ECO:0000256" key="1">
    <source>
        <dbReference type="ARBA" id="ARBA00022448"/>
    </source>
</evidence>
<evidence type="ECO:0000256" key="3">
    <source>
        <dbReference type="ARBA" id="ARBA00022840"/>
    </source>
</evidence>
<proteinExistence type="predicted"/>
<sequence length="263" mass="29717">MIEIKDLSCAFSDSLFSRNKFTAVSPLNINFRKGGRYAIVGESGSGKTTLARMIAGLQKPSGGNVFVGEKPVYRKNGNLKEHFKKIQIIQQNSLSALDPKMIVGRSIEEPLICFFHMDRTTRRKRCEELMGICNLPADYYSRLPCELSGGEQKRVAIARALAVQPQCLIFDEATNGFDLPLRKKIIEEIIQLQESIGFTLIFITHDIDLAVEVADEILVMRDSKLLEKVKFSGDISVFKNEYSKILLRASRHKPVKLSYERNN</sequence>
<dbReference type="GO" id="GO:0005524">
    <property type="term" value="F:ATP binding"/>
    <property type="evidence" value="ECO:0007669"/>
    <property type="project" value="UniProtKB-KW"/>
</dbReference>
<comment type="caution">
    <text evidence="5">The sequence shown here is derived from an EMBL/GenBank/DDBJ whole genome shotgun (WGS) entry which is preliminary data.</text>
</comment>
<evidence type="ECO:0000313" key="5">
    <source>
        <dbReference type="EMBL" id="EMS73173.1"/>
    </source>
</evidence>
<keyword evidence="1" id="KW-0813">Transport</keyword>
<dbReference type="InterPro" id="IPR027417">
    <property type="entry name" value="P-loop_NTPase"/>
</dbReference>
<gene>
    <name evidence="5" type="ORF">CTER_0848</name>
</gene>
<dbReference type="InterPro" id="IPR050319">
    <property type="entry name" value="ABC_transp_ATP-bind"/>
</dbReference>
<evidence type="ECO:0000259" key="4">
    <source>
        <dbReference type="PROSITE" id="PS50893"/>
    </source>
</evidence>
<dbReference type="InterPro" id="IPR017871">
    <property type="entry name" value="ABC_transporter-like_CS"/>
</dbReference>
<dbReference type="PROSITE" id="PS50893">
    <property type="entry name" value="ABC_TRANSPORTER_2"/>
    <property type="match status" value="1"/>
</dbReference>
<dbReference type="CDD" id="cd03257">
    <property type="entry name" value="ABC_NikE_OppD_transporters"/>
    <property type="match status" value="1"/>
</dbReference>
<dbReference type="PATRIC" id="fig|1195236.3.peg.1141"/>
<keyword evidence="2" id="KW-0547">Nucleotide-binding</keyword>
<dbReference type="SUPFAM" id="SSF52540">
    <property type="entry name" value="P-loop containing nucleoside triphosphate hydrolases"/>
    <property type="match status" value="1"/>
</dbReference>
<dbReference type="AlphaFoldDB" id="S0FX66"/>
<keyword evidence="6" id="KW-1185">Reference proteome</keyword>
<dbReference type="SMART" id="SM00382">
    <property type="entry name" value="AAA"/>
    <property type="match status" value="1"/>
</dbReference>
<dbReference type="GO" id="GO:0016887">
    <property type="term" value="F:ATP hydrolysis activity"/>
    <property type="evidence" value="ECO:0007669"/>
    <property type="project" value="InterPro"/>
</dbReference>
<dbReference type="InterPro" id="IPR003439">
    <property type="entry name" value="ABC_transporter-like_ATP-bd"/>
</dbReference>
<dbReference type="PANTHER" id="PTHR43776:SF8">
    <property type="entry name" value="ABC TRANSPORTER, ATP-BINDING PROTEIN"/>
    <property type="match status" value="1"/>
</dbReference>
<dbReference type="Proteomes" id="UP000014155">
    <property type="component" value="Unassembled WGS sequence"/>
</dbReference>
<dbReference type="RefSeq" id="WP_004624036.1">
    <property type="nucleotide sequence ID" value="NZ_AORV01000021.1"/>
</dbReference>
<dbReference type="InterPro" id="IPR003593">
    <property type="entry name" value="AAA+_ATPase"/>
</dbReference>
<dbReference type="Pfam" id="PF00005">
    <property type="entry name" value="ABC_tran"/>
    <property type="match status" value="1"/>
</dbReference>